<dbReference type="Proteomes" id="UP000266861">
    <property type="component" value="Unassembled WGS sequence"/>
</dbReference>
<keyword evidence="3" id="KW-1185">Reference proteome</keyword>
<dbReference type="EMBL" id="PQFF01000082">
    <property type="protein sequence ID" value="RHZ83939.1"/>
    <property type="molecule type" value="Genomic_DNA"/>
</dbReference>
<name>A0A397J6I6_9GLOM</name>
<accession>A0A397J6I6</accession>
<sequence>MHYKLFRYKPSTRLMISHQPSITIYQEYVAININYSKRPKPHNCRQLKKIFMRTPADTQLYLTHLHPTGKKLMISHQPSITIYQEYVAININYSKRPKPHNCRQLKKIFMRTPADTQLYLTHLHQRNQSDNTVESDETDNENEKSMAES</sequence>
<comment type="caution">
    <text evidence="2">The sequence shown here is derived from an EMBL/GenBank/DDBJ whole genome shotgun (WGS) entry which is preliminary data.</text>
</comment>
<protein>
    <submittedName>
        <fullName evidence="2">Uncharacterized protein</fullName>
    </submittedName>
</protein>
<evidence type="ECO:0000256" key="1">
    <source>
        <dbReference type="SAM" id="MobiDB-lite"/>
    </source>
</evidence>
<reference evidence="2 3" key="1">
    <citation type="submission" date="2018-08" db="EMBL/GenBank/DDBJ databases">
        <title>Genome and evolution of the arbuscular mycorrhizal fungus Diversispora epigaea (formerly Glomus versiforme) and its bacterial endosymbionts.</title>
        <authorList>
            <person name="Sun X."/>
            <person name="Fei Z."/>
            <person name="Harrison M."/>
        </authorList>
    </citation>
    <scope>NUCLEOTIDE SEQUENCE [LARGE SCALE GENOMIC DNA]</scope>
    <source>
        <strain evidence="2 3">IT104</strain>
    </source>
</reference>
<proteinExistence type="predicted"/>
<dbReference type="AlphaFoldDB" id="A0A397J6I6"/>
<gene>
    <name evidence="2" type="ORF">Glove_86g222</name>
</gene>
<evidence type="ECO:0000313" key="3">
    <source>
        <dbReference type="Proteomes" id="UP000266861"/>
    </source>
</evidence>
<organism evidence="2 3">
    <name type="scientific">Diversispora epigaea</name>
    <dbReference type="NCBI Taxonomy" id="1348612"/>
    <lineage>
        <taxon>Eukaryota</taxon>
        <taxon>Fungi</taxon>
        <taxon>Fungi incertae sedis</taxon>
        <taxon>Mucoromycota</taxon>
        <taxon>Glomeromycotina</taxon>
        <taxon>Glomeromycetes</taxon>
        <taxon>Diversisporales</taxon>
        <taxon>Diversisporaceae</taxon>
        <taxon>Diversispora</taxon>
    </lineage>
</organism>
<evidence type="ECO:0000313" key="2">
    <source>
        <dbReference type="EMBL" id="RHZ83939.1"/>
    </source>
</evidence>
<feature type="region of interest" description="Disordered" evidence="1">
    <location>
        <begin position="124"/>
        <end position="149"/>
    </location>
</feature>